<feature type="transmembrane region" description="Helical" evidence="6">
    <location>
        <begin position="283"/>
        <end position="303"/>
    </location>
</feature>
<evidence type="ECO:0000256" key="3">
    <source>
        <dbReference type="ARBA" id="ARBA00022692"/>
    </source>
</evidence>
<dbReference type="Pfam" id="PF01594">
    <property type="entry name" value="AI-2E_transport"/>
    <property type="match status" value="1"/>
</dbReference>
<dbReference type="EMBL" id="JAOTPO010000002">
    <property type="protein sequence ID" value="MDE5412330.1"/>
    <property type="molecule type" value="Genomic_DNA"/>
</dbReference>
<evidence type="ECO:0000256" key="5">
    <source>
        <dbReference type="ARBA" id="ARBA00023136"/>
    </source>
</evidence>
<keyword evidence="3 6" id="KW-0812">Transmembrane</keyword>
<evidence type="ECO:0000256" key="6">
    <source>
        <dbReference type="SAM" id="Phobius"/>
    </source>
</evidence>
<comment type="subcellular location">
    <subcellularLocation>
        <location evidence="1">Membrane</location>
        <topology evidence="1">Multi-pass membrane protein</topology>
    </subcellularLocation>
</comment>
<keyword evidence="5 6" id="KW-0472">Membrane</keyword>
<dbReference type="InterPro" id="IPR002549">
    <property type="entry name" value="AI-2E-like"/>
</dbReference>
<evidence type="ECO:0000256" key="2">
    <source>
        <dbReference type="ARBA" id="ARBA00009773"/>
    </source>
</evidence>
<evidence type="ECO:0000256" key="4">
    <source>
        <dbReference type="ARBA" id="ARBA00022989"/>
    </source>
</evidence>
<dbReference type="RefSeq" id="WP_275116966.1">
    <property type="nucleotide sequence ID" value="NZ_JAOTPO010000002.1"/>
</dbReference>
<proteinExistence type="inferred from homology"/>
<organism evidence="7 8">
    <name type="scientific">Alkalihalobacterium chitinilyticum</name>
    <dbReference type="NCBI Taxonomy" id="2980103"/>
    <lineage>
        <taxon>Bacteria</taxon>
        <taxon>Bacillati</taxon>
        <taxon>Bacillota</taxon>
        <taxon>Bacilli</taxon>
        <taxon>Bacillales</taxon>
        <taxon>Bacillaceae</taxon>
        <taxon>Alkalihalobacterium</taxon>
    </lineage>
</organism>
<dbReference type="NCBIfam" id="TIGR02872">
    <property type="entry name" value="spore_ytvI"/>
    <property type="match status" value="1"/>
</dbReference>
<evidence type="ECO:0000256" key="1">
    <source>
        <dbReference type="ARBA" id="ARBA00004141"/>
    </source>
</evidence>
<accession>A0ABT5VA48</accession>
<gene>
    <name evidence="7" type="primary">ytvI</name>
    <name evidence="7" type="ORF">N7Z68_02960</name>
</gene>
<feature type="transmembrane region" description="Helical" evidence="6">
    <location>
        <begin position="323"/>
        <end position="350"/>
    </location>
</feature>
<feature type="transmembrane region" description="Helical" evidence="6">
    <location>
        <begin position="36"/>
        <end position="55"/>
    </location>
</feature>
<feature type="transmembrane region" description="Helical" evidence="6">
    <location>
        <begin position="105"/>
        <end position="121"/>
    </location>
</feature>
<dbReference type="PANTHER" id="PTHR21716:SF68">
    <property type="entry name" value="TRANSPORT PROTEIN YTVI-RELATED"/>
    <property type="match status" value="1"/>
</dbReference>
<evidence type="ECO:0000313" key="8">
    <source>
        <dbReference type="Proteomes" id="UP001148125"/>
    </source>
</evidence>
<protein>
    <submittedName>
        <fullName evidence="7">Sporulation integral membrane protein YtvI</fullName>
    </submittedName>
</protein>
<name>A0ABT5VA48_9BACI</name>
<dbReference type="InterPro" id="IPR014227">
    <property type="entry name" value="YtvI-like"/>
</dbReference>
<feature type="transmembrane region" description="Helical" evidence="6">
    <location>
        <begin position="168"/>
        <end position="189"/>
    </location>
</feature>
<feature type="transmembrane region" description="Helical" evidence="6">
    <location>
        <begin position="12"/>
        <end position="30"/>
    </location>
</feature>
<feature type="transmembrane region" description="Helical" evidence="6">
    <location>
        <begin position="254"/>
        <end position="276"/>
    </location>
</feature>
<reference evidence="7" key="1">
    <citation type="submission" date="2024-05" db="EMBL/GenBank/DDBJ databases">
        <title>Alkalihalobacillus sp. strain MEB203 novel alkaliphilic bacterium from Lonar Lake, India.</title>
        <authorList>
            <person name="Joshi A."/>
            <person name="Thite S."/>
            <person name="Mengade P."/>
        </authorList>
    </citation>
    <scope>NUCLEOTIDE SEQUENCE</scope>
    <source>
        <strain evidence="7">MEB 203</strain>
    </source>
</reference>
<keyword evidence="8" id="KW-1185">Reference proteome</keyword>
<feature type="transmembrane region" description="Helical" evidence="6">
    <location>
        <begin position="223"/>
        <end position="248"/>
    </location>
</feature>
<sequence length="371" mass="42044">MNKEQLSLALRILFVIFIIFLVFISSYYVTSVTYPFLFGFILAFIMNPLVNFLEFRWKLNRAIAVLFSLLLILIIFSGLITLFIAEIISGSNHLANVLPHHINTLVLYMEGFFFTTLLPIYEQVIRSINALDTEQQSTIMNYIQTFSSEIATTAGTAVQKIFNGLSEFLISLPNLATVFIFTIMATFFISKDWYKITRFIRRTLPHKVTESSIKVLNDLKQALFGYMVGQLTLISITFVFVLSGLLFLKVDYPFTIAVVIAIVDLIPYLGTGLIFIPWIIYTFFAGQLSLTIGLCVLYGVILIQRQLLEPKVLSSSIGVDPLAMLIALFVGFQLFGFLGLMIGPASLVFLNTLYKAKVFHDIRDFIFQKKV</sequence>
<dbReference type="Proteomes" id="UP001148125">
    <property type="component" value="Unassembled WGS sequence"/>
</dbReference>
<dbReference type="PANTHER" id="PTHR21716">
    <property type="entry name" value="TRANSMEMBRANE PROTEIN"/>
    <property type="match status" value="1"/>
</dbReference>
<comment type="similarity">
    <text evidence="2">Belongs to the autoinducer-2 exporter (AI-2E) (TC 2.A.86) family.</text>
</comment>
<keyword evidence="4 6" id="KW-1133">Transmembrane helix</keyword>
<evidence type="ECO:0000313" key="7">
    <source>
        <dbReference type="EMBL" id="MDE5412330.1"/>
    </source>
</evidence>
<feature type="transmembrane region" description="Helical" evidence="6">
    <location>
        <begin position="62"/>
        <end position="85"/>
    </location>
</feature>
<comment type="caution">
    <text evidence="7">The sequence shown here is derived from an EMBL/GenBank/DDBJ whole genome shotgun (WGS) entry which is preliminary data.</text>
</comment>